<feature type="compositionally biased region" description="Polar residues" evidence="7">
    <location>
        <begin position="1"/>
        <end position="13"/>
    </location>
</feature>
<comment type="similarity">
    <text evidence="2">Belongs to the TEC1 family.</text>
</comment>
<feature type="region of interest" description="Disordered" evidence="7">
    <location>
        <begin position="166"/>
        <end position="186"/>
    </location>
</feature>
<evidence type="ECO:0000256" key="7">
    <source>
        <dbReference type="SAM" id="MobiDB-lite"/>
    </source>
</evidence>
<dbReference type="EMBL" id="KZ819662">
    <property type="protein sequence ID" value="PWN30539.1"/>
    <property type="molecule type" value="Genomic_DNA"/>
</dbReference>
<protein>
    <recommendedName>
        <fullName evidence="8">TEA domain-containing protein</fullName>
    </recommendedName>
</protein>
<dbReference type="Proteomes" id="UP000245884">
    <property type="component" value="Unassembled WGS sequence"/>
</dbReference>
<dbReference type="GO" id="GO:0005667">
    <property type="term" value="C:transcription regulator complex"/>
    <property type="evidence" value="ECO:0007669"/>
    <property type="project" value="TreeGrafter"/>
</dbReference>
<keyword evidence="5" id="KW-0539">Nucleus</keyword>
<reference evidence="9 10" key="1">
    <citation type="journal article" date="2018" name="Mol. Biol. Evol.">
        <title>Broad Genomic Sampling Reveals a Smut Pathogenic Ancestry of the Fungal Clade Ustilaginomycotina.</title>
        <authorList>
            <person name="Kijpornyongpan T."/>
            <person name="Mondo S.J."/>
            <person name="Barry K."/>
            <person name="Sandor L."/>
            <person name="Lee J."/>
            <person name="Lipzen A."/>
            <person name="Pangilinan J."/>
            <person name="LaButti K."/>
            <person name="Hainaut M."/>
            <person name="Henrissat B."/>
            <person name="Grigoriev I.V."/>
            <person name="Spatafora J.W."/>
            <person name="Aime M.C."/>
        </authorList>
    </citation>
    <scope>NUCLEOTIDE SEQUENCE [LARGE SCALE GENOMIC DNA]</scope>
    <source>
        <strain evidence="9 10">MCA 5214</strain>
    </source>
</reference>
<dbReference type="PRINTS" id="PR00065">
    <property type="entry name" value="TEADOMAIN"/>
</dbReference>
<keyword evidence="4" id="KW-0804">Transcription</keyword>
<dbReference type="GO" id="GO:0005634">
    <property type="term" value="C:nucleus"/>
    <property type="evidence" value="ECO:0007669"/>
    <property type="project" value="UniProtKB-SubCell"/>
</dbReference>
<evidence type="ECO:0000256" key="3">
    <source>
        <dbReference type="ARBA" id="ARBA00023015"/>
    </source>
</evidence>
<dbReference type="AlphaFoldDB" id="A0A316UZ20"/>
<dbReference type="OrthoDB" id="10006572at2759"/>
<feature type="compositionally biased region" description="Low complexity" evidence="7">
    <location>
        <begin position="301"/>
        <end position="316"/>
    </location>
</feature>
<dbReference type="GeneID" id="37025489"/>
<evidence type="ECO:0000256" key="1">
    <source>
        <dbReference type="ARBA" id="ARBA00004123"/>
    </source>
</evidence>
<dbReference type="SMART" id="SM00426">
    <property type="entry name" value="TEA"/>
    <property type="match status" value="1"/>
</dbReference>
<keyword evidence="3" id="KW-0805">Transcription regulation</keyword>
<feature type="region of interest" description="Disordered" evidence="7">
    <location>
        <begin position="228"/>
        <end position="253"/>
    </location>
</feature>
<dbReference type="Gene3D" id="6.10.20.40">
    <property type="entry name" value="TEA/ATTS domain"/>
    <property type="match status" value="1"/>
</dbReference>
<feature type="region of interest" description="Disordered" evidence="7">
    <location>
        <begin position="83"/>
        <end position="146"/>
    </location>
</feature>
<evidence type="ECO:0000256" key="5">
    <source>
        <dbReference type="ARBA" id="ARBA00023242"/>
    </source>
</evidence>
<comment type="subcellular location">
    <subcellularLocation>
        <location evidence="1">Nucleus</location>
    </subcellularLocation>
</comment>
<evidence type="ECO:0000313" key="9">
    <source>
        <dbReference type="EMBL" id="PWN30539.1"/>
    </source>
</evidence>
<evidence type="ECO:0000313" key="10">
    <source>
        <dbReference type="Proteomes" id="UP000245884"/>
    </source>
</evidence>
<feature type="region of interest" description="Disordered" evidence="7">
    <location>
        <begin position="914"/>
        <end position="937"/>
    </location>
</feature>
<evidence type="ECO:0000256" key="4">
    <source>
        <dbReference type="ARBA" id="ARBA00023163"/>
    </source>
</evidence>
<feature type="domain" description="TEA" evidence="8">
    <location>
        <begin position="371"/>
        <end position="445"/>
    </location>
</feature>
<name>A0A316UZ20_9BASI</name>
<feature type="compositionally biased region" description="Low complexity" evidence="7">
    <location>
        <begin position="21"/>
        <end position="33"/>
    </location>
</feature>
<dbReference type="GO" id="GO:0000981">
    <property type="term" value="F:DNA-binding transcription factor activity, RNA polymerase II-specific"/>
    <property type="evidence" value="ECO:0007669"/>
    <property type="project" value="TreeGrafter"/>
</dbReference>
<feature type="compositionally biased region" description="Polar residues" evidence="7">
    <location>
        <begin position="34"/>
        <end position="46"/>
    </location>
</feature>
<accession>A0A316UZ20</accession>
<organism evidence="9 10">
    <name type="scientific">Jaminaea rosea</name>
    <dbReference type="NCBI Taxonomy" id="1569628"/>
    <lineage>
        <taxon>Eukaryota</taxon>
        <taxon>Fungi</taxon>
        <taxon>Dikarya</taxon>
        <taxon>Basidiomycota</taxon>
        <taxon>Ustilaginomycotina</taxon>
        <taxon>Exobasidiomycetes</taxon>
        <taxon>Microstromatales</taxon>
        <taxon>Microstromatales incertae sedis</taxon>
        <taxon>Jaminaea</taxon>
    </lineage>
</organism>
<feature type="compositionally biased region" description="Low complexity" evidence="7">
    <location>
        <begin position="836"/>
        <end position="850"/>
    </location>
</feature>
<dbReference type="PROSITE" id="PS00554">
    <property type="entry name" value="TEA_1"/>
    <property type="match status" value="1"/>
</dbReference>
<dbReference type="InterPro" id="IPR038096">
    <property type="entry name" value="TEA/ATTS_sf"/>
</dbReference>
<proteinExistence type="inferred from homology"/>
<evidence type="ECO:0000256" key="6">
    <source>
        <dbReference type="PROSITE-ProRule" id="PRU00505"/>
    </source>
</evidence>
<gene>
    <name evidence="9" type="ORF">BDZ90DRAFT_16878</name>
</gene>
<dbReference type="PANTHER" id="PTHR11834">
    <property type="entry name" value="TRANSCRIPTIONAL ENHANCER FACTOR TEF RELATED"/>
    <property type="match status" value="1"/>
</dbReference>
<feature type="compositionally biased region" description="Polar residues" evidence="7">
    <location>
        <begin position="291"/>
        <end position="300"/>
    </location>
</feature>
<feature type="compositionally biased region" description="Low complexity" evidence="7">
    <location>
        <begin position="86"/>
        <end position="106"/>
    </location>
</feature>
<dbReference type="PROSITE" id="PS51088">
    <property type="entry name" value="TEA_2"/>
    <property type="match status" value="1"/>
</dbReference>
<dbReference type="InterPro" id="IPR000818">
    <property type="entry name" value="TEA/ATTS_dom"/>
</dbReference>
<evidence type="ECO:0000259" key="8">
    <source>
        <dbReference type="PROSITE" id="PS51088"/>
    </source>
</evidence>
<feature type="compositionally biased region" description="Low complexity" evidence="7">
    <location>
        <begin position="818"/>
        <end position="831"/>
    </location>
</feature>
<dbReference type="RefSeq" id="XP_025365151.1">
    <property type="nucleotide sequence ID" value="XM_025503666.1"/>
</dbReference>
<dbReference type="STRING" id="1569628.A0A316UZ20"/>
<feature type="region of interest" description="Disordered" evidence="7">
    <location>
        <begin position="836"/>
        <end position="880"/>
    </location>
</feature>
<feature type="region of interest" description="Disordered" evidence="7">
    <location>
        <begin position="290"/>
        <end position="334"/>
    </location>
</feature>
<evidence type="ECO:0000256" key="2">
    <source>
        <dbReference type="ARBA" id="ARBA00008421"/>
    </source>
</evidence>
<feature type="DNA-binding region" description="TEA" evidence="6">
    <location>
        <begin position="371"/>
        <end position="445"/>
    </location>
</feature>
<sequence>MASTTLAFSPDSLQRTDSKSSHSSSSANSDGSSIQTSPSYSDSILSSNSHLCTPVSAAGPGLPLHAVPAANAVFHSMEALNNLAKQHQQQQQHQMTSQQQQQQQQQDPGSLASALDFMNQQKRSGHGRTDSTSSRRHSVQALMPTAGSSSRDLDLAFFSQAFLDSQSSGTNSATNSSILSTGTSSGNTATDDFDFMTSFTNQDPSEFLMSPPRLTVSMSGDGQSDQAAHAAAVTTAKRHRLAPTDGSDPSERLCKSVGHSPLIADTATLAFETPQRPVHQVQPFLGGHRLSNASTTMQTPSTGGSSSCASTLSLASERSRRSSMDIHAGSPGMNRLTANNMMRSLSHGDYPTPPKSASPTITGFAKSSPILNKNGEVWPDDVEVAFWEALRLIPKLGRRKVLVNGKPCGRNELIADYIERKTGKMRTRKQVSSHIQVLKNIKKDDPEFQHLIAEPVTEEDFYMPAGGMMYAQTLAGYGYGGLGGPNPLLTDSPQSGLLSPYSPYPQQQQLGPSPISTPLTAQFDRLNTTSTTPCPIVPATFSMWAHCSDSDDVHLYTTLEHGEMALPTVPLDIPRLGPYRFPRMNEMFQRLPCQFLHVQVPMSIPRQDVMLPKFDRFSTQLSLTSNTESQLTSVTTVYSHGKRVLSLVEPLDAPRRISPPGRNGSDQMPGSPMPGKHRFVHQAPFATDFWADFLSRNHPVHVYRGRNARQSFCKEPSERAALGMAVSGVTIIQELVDAGSAPQEDGARLLPEHAAARVSPGSTIGDVVLVIAWELECVEALGGKPGRPIVSLVSEPAQRIAPTPQQQFANYSMAAPPQHQQVQRQQQHQGFLQAPASAPLPTSALPSTSSHSGPTLLRKRGLSQTKPNLMLNIPPTTNPMRTISASPNAAVSPNAFAWGAMQRQAMHSPLTPAHALVGTPLAPPAPLSDDEARAQGERLSRAWANSAAQGLHEFASPMAPSFPSPLPADMMSTMSNFGLEQSGNGGTGGGLGGSLGLTFDPDNSVASGGLAPNAMANDSFGSSMSGGEDDAETKAFIDNLLQGIGATVPRDEAAAH</sequence>
<dbReference type="InterPro" id="IPR050937">
    <property type="entry name" value="TEC1_TEAD_TF"/>
</dbReference>
<feature type="region of interest" description="Disordered" evidence="7">
    <location>
        <begin position="1"/>
        <end position="46"/>
    </location>
</feature>
<feature type="region of interest" description="Disordered" evidence="7">
    <location>
        <begin position="653"/>
        <end position="674"/>
    </location>
</feature>
<dbReference type="PANTHER" id="PTHR11834:SF0">
    <property type="entry name" value="PROTEIN SCALLOPED"/>
    <property type="match status" value="1"/>
</dbReference>
<feature type="region of interest" description="Disordered" evidence="7">
    <location>
        <begin position="812"/>
        <end position="831"/>
    </location>
</feature>
<keyword evidence="10" id="KW-1185">Reference proteome</keyword>
<dbReference type="GO" id="GO:0000978">
    <property type="term" value="F:RNA polymerase II cis-regulatory region sequence-specific DNA binding"/>
    <property type="evidence" value="ECO:0007669"/>
    <property type="project" value="TreeGrafter"/>
</dbReference>
<dbReference type="Pfam" id="PF01285">
    <property type="entry name" value="TEA"/>
    <property type="match status" value="1"/>
</dbReference>